<evidence type="ECO:0000256" key="2">
    <source>
        <dbReference type="ARBA" id="ARBA00022729"/>
    </source>
</evidence>
<evidence type="ECO:0000313" key="7">
    <source>
        <dbReference type="EMBL" id="AKK04087.1"/>
    </source>
</evidence>
<dbReference type="InterPro" id="IPR013766">
    <property type="entry name" value="Thioredoxin_domain"/>
</dbReference>
<keyword evidence="5" id="KW-0676">Redox-active center</keyword>
<accession>A0A0G3GZ08</accession>
<evidence type="ECO:0000256" key="3">
    <source>
        <dbReference type="ARBA" id="ARBA00023002"/>
    </source>
</evidence>
<evidence type="ECO:0000313" key="8">
    <source>
        <dbReference type="Proteomes" id="UP000035368"/>
    </source>
</evidence>
<dbReference type="GO" id="GO:0016853">
    <property type="term" value="F:isomerase activity"/>
    <property type="evidence" value="ECO:0007669"/>
    <property type="project" value="UniProtKB-KW"/>
</dbReference>
<dbReference type="Gene3D" id="3.40.30.10">
    <property type="entry name" value="Glutaredoxin"/>
    <property type="match status" value="1"/>
</dbReference>
<dbReference type="RefSeq" id="WP_047240985.1">
    <property type="nucleotide sequence ID" value="NZ_CP011541.1"/>
</dbReference>
<dbReference type="PROSITE" id="PS51352">
    <property type="entry name" value="THIOREDOXIN_2"/>
    <property type="match status" value="1"/>
</dbReference>
<evidence type="ECO:0000256" key="4">
    <source>
        <dbReference type="ARBA" id="ARBA00023157"/>
    </source>
</evidence>
<keyword evidence="7" id="KW-0413">Isomerase</keyword>
<dbReference type="GO" id="GO:0016491">
    <property type="term" value="F:oxidoreductase activity"/>
    <property type="evidence" value="ECO:0007669"/>
    <property type="project" value="UniProtKB-KW"/>
</dbReference>
<dbReference type="EMBL" id="CP011541">
    <property type="protein sequence ID" value="AKK04087.1"/>
    <property type="molecule type" value="Genomic_DNA"/>
</dbReference>
<dbReference type="SUPFAM" id="SSF52833">
    <property type="entry name" value="Thioredoxin-like"/>
    <property type="match status" value="1"/>
</dbReference>
<keyword evidence="4" id="KW-1015">Disulfide bond</keyword>
<comment type="similarity">
    <text evidence="1">Belongs to the thioredoxin family. DsbA subfamily.</text>
</comment>
<dbReference type="InterPro" id="IPR036249">
    <property type="entry name" value="Thioredoxin-like_sf"/>
</dbReference>
<organism evidence="7 8">
    <name type="scientific">Corynebacterium epidermidicanis</name>
    <dbReference type="NCBI Taxonomy" id="1050174"/>
    <lineage>
        <taxon>Bacteria</taxon>
        <taxon>Bacillati</taxon>
        <taxon>Actinomycetota</taxon>
        <taxon>Actinomycetes</taxon>
        <taxon>Mycobacteriales</taxon>
        <taxon>Corynebacteriaceae</taxon>
        <taxon>Corynebacterium</taxon>
    </lineage>
</organism>
<dbReference type="PANTHER" id="PTHR13887">
    <property type="entry name" value="GLUTATHIONE S-TRANSFERASE KAPPA"/>
    <property type="match status" value="1"/>
</dbReference>
<keyword evidence="3" id="KW-0560">Oxidoreductase</keyword>
<dbReference type="PANTHER" id="PTHR13887:SF14">
    <property type="entry name" value="DISULFIDE BOND FORMATION PROTEIN D"/>
    <property type="match status" value="1"/>
</dbReference>
<evidence type="ECO:0000259" key="6">
    <source>
        <dbReference type="PROSITE" id="PS51352"/>
    </source>
</evidence>
<sequence length="279" mass="29175">MAASRRTIALLAINGLLLTAIGGLGGYVLGERAATAEFIAANPDSPTAIEAGVAKAKAGGNGTRGPGPVAKADGTYDALIFGSSGAIQSQEDLPKVHRRNEADPFAIGPTDAPVVIAEFSDFECPFCARYTTQTEDALIKDYVDRGLLRIEWNDMPINGPKALAGAKAGRAAAEQGKFYEFKHALYQEAATKNGHPEFGIADYERFAAAAGVPDLAKFTADATSTKYDAVLQQAQQYGGSLGVNGTPGFLIGTKFVSGAQPTDVFKKTIDQQLAQSARG</sequence>
<dbReference type="STRING" id="1050174.CEPID_11290"/>
<gene>
    <name evidence="7" type="ORF">CEPID_11290</name>
</gene>
<evidence type="ECO:0000256" key="5">
    <source>
        <dbReference type="ARBA" id="ARBA00023284"/>
    </source>
</evidence>
<evidence type="ECO:0000256" key="1">
    <source>
        <dbReference type="ARBA" id="ARBA00005791"/>
    </source>
</evidence>
<proteinExistence type="inferred from homology"/>
<name>A0A0G3GZ08_9CORY</name>
<keyword evidence="2" id="KW-0732">Signal</keyword>
<dbReference type="OrthoDB" id="117402at2"/>
<dbReference type="AlphaFoldDB" id="A0A0G3GZ08"/>
<feature type="domain" description="Thioredoxin" evidence="6">
    <location>
        <begin position="82"/>
        <end position="274"/>
    </location>
</feature>
<dbReference type="InterPro" id="IPR012336">
    <property type="entry name" value="Thioredoxin-like_fold"/>
</dbReference>
<dbReference type="Pfam" id="PF13462">
    <property type="entry name" value="Thioredoxin_4"/>
    <property type="match status" value="1"/>
</dbReference>
<dbReference type="PATRIC" id="fig|1050174.4.peg.2279"/>
<protein>
    <submittedName>
        <fullName evidence="7">Protein-disulfide isomerase</fullName>
    </submittedName>
</protein>
<reference evidence="7 8" key="1">
    <citation type="submission" date="2015-05" db="EMBL/GenBank/DDBJ databases">
        <title>Complete genome sequence of Corynebacterium epidermidicanis DSM 45586, isolated from the skin of a dog suffering from pruritus.</title>
        <authorList>
            <person name="Ruckert C."/>
            <person name="Albersmeier A."/>
            <person name="Winkler A."/>
            <person name="Tauch A."/>
        </authorList>
    </citation>
    <scope>NUCLEOTIDE SEQUENCE [LARGE SCALE GENOMIC DNA]</scope>
    <source>
        <strain evidence="7 8">DSM 45586</strain>
    </source>
</reference>
<dbReference type="Proteomes" id="UP000035368">
    <property type="component" value="Chromosome"/>
</dbReference>
<keyword evidence="8" id="KW-1185">Reference proteome</keyword>
<dbReference type="KEGG" id="cei:CEPID_11290"/>